<reference evidence="1 2" key="1">
    <citation type="submission" date="2018-06" db="EMBL/GenBank/DDBJ databases">
        <authorList>
            <consortium name="Pathogen Informatics"/>
            <person name="Doyle S."/>
        </authorList>
    </citation>
    <scope>NUCLEOTIDE SEQUENCE [LARGE SCALE GENOMIC DNA]</scope>
    <source>
        <strain evidence="1 2">NCTC8849</strain>
    </source>
</reference>
<organism evidence="1 2">
    <name type="scientific">Klebsiella pneumoniae</name>
    <dbReference type="NCBI Taxonomy" id="573"/>
    <lineage>
        <taxon>Bacteria</taxon>
        <taxon>Pseudomonadati</taxon>
        <taxon>Pseudomonadota</taxon>
        <taxon>Gammaproteobacteria</taxon>
        <taxon>Enterobacterales</taxon>
        <taxon>Enterobacteriaceae</taxon>
        <taxon>Klebsiella/Raoultella group</taxon>
        <taxon>Klebsiella</taxon>
        <taxon>Klebsiella pneumoniae complex</taxon>
    </lineage>
</organism>
<dbReference type="EMBL" id="UGLC01000002">
    <property type="protein sequence ID" value="STT52471.1"/>
    <property type="molecule type" value="Genomic_DNA"/>
</dbReference>
<evidence type="ECO:0000313" key="2">
    <source>
        <dbReference type="Proteomes" id="UP000254799"/>
    </source>
</evidence>
<name>A0A377WGL2_KLEPN</name>
<evidence type="ECO:0000313" key="1">
    <source>
        <dbReference type="EMBL" id="STT52471.1"/>
    </source>
</evidence>
<dbReference type="Proteomes" id="UP000254799">
    <property type="component" value="Unassembled WGS sequence"/>
</dbReference>
<accession>A0A377WGL2</accession>
<dbReference type="AlphaFoldDB" id="A0A377WGL2"/>
<protein>
    <submittedName>
        <fullName evidence="1">Uncharacterized protein</fullName>
    </submittedName>
</protein>
<gene>
    <name evidence="1" type="ORF">NCTC8849_01005</name>
</gene>
<sequence>MSDDDQTQRVQTPSGLRQRIHHLLTVAFDRRQFVVTDVRVHRLQRFQTGKLSRQLFIGFVTRRVDQPLRRFGDLRFTLLQIA</sequence>
<proteinExistence type="predicted"/>